<accession>L7CG70</accession>
<reference evidence="1 2" key="1">
    <citation type="journal article" date="2013" name="Mar. Genomics">
        <title>Expression of sulfatases in Rhodopirellula baltica and the diversity of sulfatases in the genus Rhodopirellula.</title>
        <authorList>
            <person name="Wegner C.E."/>
            <person name="Richter-Heitmann T."/>
            <person name="Klindworth A."/>
            <person name="Klockow C."/>
            <person name="Richter M."/>
            <person name="Achstetter T."/>
            <person name="Glockner F.O."/>
            <person name="Harder J."/>
        </authorList>
    </citation>
    <scope>NUCLEOTIDE SEQUENCE [LARGE SCALE GENOMIC DNA]</scope>
    <source>
        <strain evidence="1 2">SWK14</strain>
    </source>
</reference>
<proteinExistence type="predicted"/>
<comment type="caution">
    <text evidence="1">The sequence shown here is derived from an EMBL/GenBank/DDBJ whole genome shotgun (WGS) entry which is preliminary data.</text>
</comment>
<dbReference type="AlphaFoldDB" id="L7CG70"/>
<dbReference type="EMBL" id="AMWG01000088">
    <property type="protein sequence ID" value="ELP32860.1"/>
    <property type="molecule type" value="Genomic_DNA"/>
</dbReference>
<organism evidence="1 2">
    <name type="scientific">Rhodopirellula baltica SWK14</name>
    <dbReference type="NCBI Taxonomy" id="993516"/>
    <lineage>
        <taxon>Bacteria</taxon>
        <taxon>Pseudomonadati</taxon>
        <taxon>Planctomycetota</taxon>
        <taxon>Planctomycetia</taxon>
        <taxon>Pirellulales</taxon>
        <taxon>Pirellulaceae</taxon>
        <taxon>Rhodopirellula</taxon>
    </lineage>
</organism>
<sequence>MVVLKERLIEVPSAIGKCLPEIGIRLHSSRWRLITLANVRTRELNDEERGCPGHKTIEGTIGNAGRFYASSKSRDQLLFASGVTHNCQKPTNPNVNLRDFAQSERRMVMIVPVFWVKGAFCVVWRGADIYSEGNYLVP</sequence>
<evidence type="ECO:0000313" key="2">
    <source>
        <dbReference type="Proteomes" id="UP000010959"/>
    </source>
</evidence>
<evidence type="ECO:0000313" key="1">
    <source>
        <dbReference type="EMBL" id="ELP32860.1"/>
    </source>
</evidence>
<gene>
    <name evidence="1" type="ORF">RBSWK_03200</name>
</gene>
<protein>
    <submittedName>
        <fullName evidence="1">Uncharacterized protein</fullName>
    </submittedName>
</protein>
<name>L7CG70_RHOBT</name>
<dbReference type="Proteomes" id="UP000010959">
    <property type="component" value="Unassembled WGS sequence"/>
</dbReference>